<dbReference type="InterPro" id="IPR001977">
    <property type="entry name" value="Depp_CoAkinase"/>
</dbReference>
<feature type="transmembrane region" description="Helical" evidence="3">
    <location>
        <begin position="233"/>
        <end position="254"/>
    </location>
</feature>
<dbReference type="NCBIfam" id="TIGR00152">
    <property type="entry name" value="dephospho-CoA kinase"/>
    <property type="match status" value="1"/>
</dbReference>
<evidence type="ECO:0000256" key="3">
    <source>
        <dbReference type="SAM" id="Phobius"/>
    </source>
</evidence>
<name>A0AAN6PMT4_9PEZI</name>
<dbReference type="Proteomes" id="UP001303115">
    <property type="component" value="Unassembled WGS sequence"/>
</dbReference>
<keyword evidence="4" id="KW-0808">Transferase</keyword>
<dbReference type="HAMAP" id="MF_00376">
    <property type="entry name" value="Dephospho_CoA_kinase"/>
    <property type="match status" value="1"/>
</dbReference>
<gene>
    <name evidence="4" type="ORF">C8A01DRAFT_43121</name>
</gene>
<accession>A0AAN6PMT4</accession>
<keyword evidence="5" id="KW-1185">Reference proteome</keyword>
<keyword evidence="4" id="KW-0418">Kinase</keyword>
<dbReference type="FunFam" id="3.40.50.300:FF:001227">
    <property type="entry name" value="Dephospho-CoA kinase CAB5"/>
    <property type="match status" value="1"/>
</dbReference>
<dbReference type="PANTHER" id="PTHR10695">
    <property type="entry name" value="DEPHOSPHO-COA KINASE-RELATED"/>
    <property type="match status" value="1"/>
</dbReference>
<evidence type="ECO:0000313" key="4">
    <source>
        <dbReference type="EMBL" id="KAK4043953.1"/>
    </source>
</evidence>
<sequence>MLLIGLTGSIATGKSTVSSLLSQPPYSLPVIDADLLARQVVEPGTPGYKAIVSYFGPSTPDLLLPSGDGMPDLGPQGHGRPLNRPALGRRVFGDDEQRKRDRKVLNGIVHPAVRRAMFKAVVGSYLRGCRAVVLDVPLLFESSLDRFCGTVVVVAVRDPKVQMERLRRRDPHLSVEDAQNRVGSQGDVREKARRCEARGEGRGVVVWNDGGREELAGEVRRVMGEIERCSPRWWSWLLWACPPAAAALAVWGFWRNVRINRAWEEQELRERAKL</sequence>
<keyword evidence="3" id="KW-1133">Transmembrane helix</keyword>
<dbReference type="GO" id="GO:0015937">
    <property type="term" value="P:coenzyme A biosynthetic process"/>
    <property type="evidence" value="ECO:0007669"/>
    <property type="project" value="InterPro"/>
</dbReference>
<dbReference type="PANTHER" id="PTHR10695:SF46">
    <property type="entry name" value="BIFUNCTIONAL COENZYME A SYNTHASE-RELATED"/>
    <property type="match status" value="1"/>
</dbReference>
<proteinExistence type="inferred from homology"/>
<keyword evidence="2" id="KW-0067">ATP-binding</keyword>
<keyword evidence="1" id="KW-0547">Nucleotide-binding</keyword>
<reference evidence="5" key="1">
    <citation type="journal article" date="2023" name="Mol. Phylogenet. Evol.">
        <title>Genome-scale phylogeny and comparative genomics of the fungal order Sordariales.</title>
        <authorList>
            <person name="Hensen N."/>
            <person name="Bonometti L."/>
            <person name="Westerberg I."/>
            <person name="Brannstrom I.O."/>
            <person name="Guillou S."/>
            <person name="Cros-Aarteil S."/>
            <person name="Calhoun S."/>
            <person name="Haridas S."/>
            <person name="Kuo A."/>
            <person name="Mondo S."/>
            <person name="Pangilinan J."/>
            <person name="Riley R."/>
            <person name="LaButti K."/>
            <person name="Andreopoulos B."/>
            <person name="Lipzen A."/>
            <person name="Chen C."/>
            <person name="Yan M."/>
            <person name="Daum C."/>
            <person name="Ng V."/>
            <person name="Clum A."/>
            <person name="Steindorff A."/>
            <person name="Ohm R.A."/>
            <person name="Martin F."/>
            <person name="Silar P."/>
            <person name="Natvig D.O."/>
            <person name="Lalanne C."/>
            <person name="Gautier V."/>
            <person name="Ament-Velasquez S.L."/>
            <person name="Kruys A."/>
            <person name="Hutchinson M.I."/>
            <person name="Powell A.J."/>
            <person name="Barry K."/>
            <person name="Miller A.N."/>
            <person name="Grigoriev I.V."/>
            <person name="Debuchy R."/>
            <person name="Gladieux P."/>
            <person name="Hiltunen Thoren M."/>
            <person name="Johannesson H."/>
        </authorList>
    </citation>
    <scope>NUCLEOTIDE SEQUENCE [LARGE SCALE GENOMIC DNA]</scope>
    <source>
        <strain evidence="5">CBS 284.82</strain>
    </source>
</reference>
<dbReference type="InterPro" id="IPR027417">
    <property type="entry name" value="P-loop_NTPase"/>
</dbReference>
<dbReference type="GO" id="GO:0004140">
    <property type="term" value="F:dephospho-CoA kinase activity"/>
    <property type="evidence" value="ECO:0007669"/>
    <property type="project" value="InterPro"/>
</dbReference>
<dbReference type="Pfam" id="PF01121">
    <property type="entry name" value="CoaE"/>
    <property type="match status" value="1"/>
</dbReference>
<dbReference type="EMBL" id="MU854322">
    <property type="protein sequence ID" value="KAK4043953.1"/>
    <property type="molecule type" value="Genomic_DNA"/>
</dbReference>
<dbReference type="PROSITE" id="PS51219">
    <property type="entry name" value="DPCK"/>
    <property type="match status" value="1"/>
</dbReference>
<dbReference type="SUPFAM" id="SSF52540">
    <property type="entry name" value="P-loop containing nucleoside triphosphate hydrolases"/>
    <property type="match status" value="1"/>
</dbReference>
<protein>
    <submittedName>
        <fullName evidence="4">Dephospho-CoA kinase-domain-containing protein</fullName>
    </submittedName>
</protein>
<keyword evidence="3" id="KW-0812">Transmembrane</keyword>
<keyword evidence="3" id="KW-0472">Membrane</keyword>
<evidence type="ECO:0000256" key="2">
    <source>
        <dbReference type="ARBA" id="ARBA00022840"/>
    </source>
</evidence>
<dbReference type="AlphaFoldDB" id="A0AAN6PMT4"/>
<dbReference type="GO" id="GO:0005524">
    <property type="term" value="F:ATP binding"/>
    <property type="evidence" value="ECO:0007669"/>
    <property type="project" value="UniProtKB-KW"/>
</dbReference>
<organism evidence="4 5">
    <name type="scientific">Parachaetomium inaequale</name>
    <dbReference type="NCBI Taxonomy" id="2588326"/>
    <lineage>
        <taxon>Eukaryota</taxon>
        <taxon>Fungi</taxon>
        <taxon>Dikarya</taxon>
        <taxon>Ascomycota</taxon>
        <taxon>Pezizomycotina</taxon>
        <taxon>Sordariomycetes</taxon>
        <taxon>Sordariomycetidae</taxon>
        <taxon>Sordariales</taxon>
        <taxon>Chaetomiaceae</taxon>
        <taxon>Parachaetomium</taxon>
    </lineage>
</organism>
<comment type="caution">
    <text evidence="4">The sequence shown here is derived from an EMBL/GenBank/DDBJ whole genome shotgun (WGS) entry which is preliminary data.</text>
</comment>
<evidence type="ECO:0000313" key="5">
    <source>
        <dbReference type="Proteomes" id="UP001303115"/>
    </source>
</evidence>
<evidence type="ECO:0000256" key="1">
    <source>
        <dbReference type="ARBA" id="ARBA00022741"/>
    </source>
</evidence>
<dbReference type="CDD" id="cd02022">
    <property type="entry name" value="DPCK"/>
    <property type="match status" value="1"/>
</dbReference>
<dbReference type="Gene3D" id="3.40.50.300">
    <property type="entry name" value="P-loop containing nucleotide triphosphate hydrolases"/>
    <property type="match status" value="1"/>
</dbReference>